<keyword evidence="2" id="KW-1185">Reference proteome</keyword>
<dbReference type="AlphaFoldDB" id="A0A840D0X6"/>
<evidence type="ECO:0000313" key="2">
    <source>
        <dbReference type="Proteomes" id="UP000560658"/>
    </source>
</evidence>
<comment type="caution">
    <text evidence="1">The sequence shown here is derived from an EMBL/GenBank/DDBJ whole genome shotgun (WGS) entry which is preliminary data.</text>
</comment>
<evidence type="ECO:0000313" key="1">
    <source>
        <dbReference type="EMBL" id="MBB4045740.1"/>
    </source>
</evidence>
<dbReference type="Proteomes" id="UP000560658">
    <property type="component" value="Unassembled WGS sequence"/>
</dbReference>
<reference evidence="1" key="1">
    <citation type="submission" date="2020-08" db="EMBL/GenBank/DDBJ databases">
        <title>Genomic Encyclopedia of Type Strains, Phase IV (KMG-IV): sequencing the most valuable type-strain genomes for metagenomic binning, comparative biology and taxonomic classification.</title>
        <authorList>
            <person name="Goeker M."/>
        </authorList>
    </citation>
    <scope>NUCLEOTIDE SEQUENCE [LARGE SCALE GENOMIC DNA]</scope>
    <source>
        <strain evidence="1">DSM 105720</strain>
    </source>
</reference>
<dbReference type="EMBL" id="JACIER010000018">
    <property type="protein sequence ID" value="MBB4045740.1"/>
    <property type="molecule type" value="Genomic_DNA"/>
</dbReference>
<gene>
    <name evidence="1" type="ORF">GGR06_003562</name>
</gene>
<sequence length="383" mass="44209">MTTMKVHEEKVRDFTGNAGEQTATPLTKANAHRASLIRRKGTDDEAIPFHFRKKCTGMNVYVHTYGKDEAELRPSDFKDWDVAEFKHPGYLEDMEGAASDAYRWNSFEPDERGKSDIMHYEAQLHEDLQQIPAEKQEDYIRTYRSGFTALTGCLSRCASPMVTGPAGFNCRRNEKANNAYRNKYNAFQEWRNRILLTARRAAEKARPEKERQEEAWLGLKRQIVSSANTIREIDTGKAKGYDRSLFVSSILNKVGTFASHGNVEIVQRAVDLIIEYNSGVKKPVITARSRFFRLPEAAQRMKEKLQAARQQDNKIIEFEDGKLVWNYEEERLQICFNDIPGENKRKELKSYGFRWSPRFKAWQRQLTGNAVYAAGKVLNLQNM</sequence>
<name>A0A840D0X6_9BACE</name>
<protein>
    <submittedName>
        <fullName evidence="1">Uncharacterized protein</fullName>
    </submittedName>
</protein>
<accession>A0A840D0X6</accession>
<organism evidence="1 2">
    <name type="scientific">Bacteroides reticulotermitis</name>
    <dbReference type="NCBI Taxonomy" id="1133319"/>
    <lineage>
        <taxon>Bacteria</taxon>
        <taxon>Pseudomonadati</taxon>
        <taxon>Bacteroidota</taxon>
        <taxon>Bacteroidia</taxon>
        <taxon>Bacteroidales</taxon>
        <taxon>Bacteroidaceae</taxon>
        <taxon>Bacteroides</taxon>
    </lineage>
</organism>
<proteinExistence type="predicted"/>